<dbReference type="Gene3D" id="1.10.10.2590">
    <property type="entry name" value="BEN domain"/>
    <property type="match status" value="1"/>
</dbReference>
<reference evidence="3" key="2">
    <citation type="journal article" date="2014" name="BMC Genomics">
        <title>A genomic perspective to assessing quality of mass-reared SIT flies used in Mediterranean fruit fly (Ceratitis capitata) eradication in California.</title>
        <authorList>
            <person name="Calla B."/>
            <person name="Hall B."/>
            <person name="Hou S."/>
            <person name="Geib S.M."/>
        </authorList>
    </citation>
    <scope>NUCLEOTIDE SEQUENCE</scope>
</reference>
<name>W8BK18_CERCA</name>
<accession>W8BK18</accession>
<proteinExistence type="evidence at transcript level"/>
<protein>
    <recommendedName>
        <fullName evidence="2">BEN domain-containing protein</fullName>
    </recommendedName>
</protein>
<feature type="domain" description="BEN" evidence="2">
    <location>
        <begin position="127"/>
        <end position="214"/>
    </location>
</feature>
<dbReference type="InterPro" id="IPR018379">
    <property type="entry name" value="BEN_domain"/>
</dbReference>
<dbReference type="EMBL" id="GAMC01004900">
    <property type="protein sequence ID" value="JAC01656.1"/>
    <property type="molecule type" value="mRNA"/>
</dbReference>
<dbReference type="PROSITE" id="PS51457">
    <property type="entry name" value="BEN"/>
    <property type="match status" value="1"/>
</dbReference>
<feature type="region of interest" description="Disordered" evidence="1">
    <location>
        <begin position="1"/>
        <end position="37"/>
    </location>
</feature>
<sequence length="226" mass="25670">MIPNSPRKSPGRHNALCPRRQSQNVVNNGEEPSGSRRTRAHLFNRRVNPTTACKLKSQNTVNRQPLRQIDTSTETAKNYLIRLKFLNTDPVEPLNPSTEAEYPRDTTLTLEAQRDHNAKQATIVLGPHGTTVPKESFDKIEWSSASQATRSLLMLVFDVDRFVENFRNRWGAVMSRASLDQLKARDIIHCVRSKLNCLVKEVYLTYVAKPKTDTNLNDDSVEENGQ</sequence>
<evidence type="ECO:0000313" key="3">
    <source>
        <dbReference type="EMBL" id="JAC01656.1"/>
    </source>
</evidence>
<reference evidence="3" key="1">
    <citation type="submission" date="2013-07" db="EMBL/GenBank/DDBJ databases">
        <authorList>
            <person name="Geib S."/>
        </authorList>
    </citation>
    <scope>NUCLEOTIDE SEQUENCE</scope>
</reference>
<dbReference type="AlphaFoldDB" id="W8BK18"/>
<evidence type="ECO:0000256" key="1">
    <source>
        <dbReference type="SAM" id="MobiDB-lite"/>
    </source>
</evidence>
<dbReference type="GO" id="GO:0003677">
    <property type="term" value="F:DNA binding"/>
    <property type="evidence" value="ECO:0007669"/>
    <property type="project" value="InterPro"/>
</dbReference>
<evidence type="ECO:0000259" key="2">
    <source>
        <dbReference type="PROSITE" id="PS51457"/>
    </source>
</evidence>
<organism evidence="3">
    <name type="scientific">Ceratitis capitata</name>
    <name type="common">Mediterranean fruit fly</name>
    <name type="synonym">Tephritis capitata</name>
    <dbReference type="NCBI Taxonomy" id="7213"/>
    <lineage>
        <taxon>Eukaryota</taxon>
        <taxon>Metazoa</taxon>
        <taxon>Ecdysozoa</taxon>
        <taxon>Arthropoda</taxon>
        <taxon>Hexapoda</taxon>
        <taxon>Insecta</taxon>
        <taxon>Pterygota</taxon>
        <taxon>Neoptera</taxon>
        <taxon>Endopterygota</taxon>
        <taxon>Diptera</taxon>
        <taxon>Brachycera</taxon>
        <taxon>Muscomorpha</taxon>
        <taxon>Tephritoidea</taxon>
        <taxon>Tephritidae</taxon>
        <taxon>Ceratitis</taxon>
        <taxon>Ceratitis</taxon>
    </lineage>
</organism>